<dbReference type="Proteomes" id="UP000575241">
    <property type="component" value="Unassembled WGS sequence"/>
</dbReference>
<name>A0A7W7JY59_9SPHN</name>
<dbReference type="EMBL" id="JACHLN010000001">
    <property type="protein sequence ID" value="MBB4837030.1"/>
    <property type="molecule type" value="Genomic_DNA"/>
</dbReference>
<feature type="region of interest" description="Disordered" evidence="1">
    <location>
        <begin position="1"/>
        <end position="23"/>
    </location>
</feature>
<reference evidence="2 3" key="1">
    <citation type="submission" date="2020-08" db="EMBL/GenBank/DDBJ databases">
        <title>Functional genomics of gut bacteria from endangered species of beetles.</title>
        <authorList>
            <person name="Carlos-Shanley C."/>
        </authorList>
    </citation>
    <scope>NUCLEOTIDE SEQUENCE [LARGE SCALE GENOMIC DNA]</scope>
    <source>
        <strain evidence="2 3">S00224</strain>
    </source>
</reference>
<evidence type="ECO:0000256" key="1">
    <source>
        <dbReference type="SAM" id="MobiDB-lite"/>
    </source>
</evidence>
<organism evidence="2 3">
    <name type="scientific">Sphingomonas kyeonggiensis</name>
    <dbReference type="NCBI Taxonomy" id="1268553"/>
    <lineage>
        <taxon>Bacteria</taxon>
        <taxon>Pseudomonadati</taxon>
        <taxon>Pseudomonadota</taxon>
        <taxon>Alphaproteobacteria</taxon>
        <taxon>Sphingomonadales</taxon>
        <taxon>Sphingomonadaceae</taxon>
        <taxon>Sphingomonas</taxon>
    </lineage>
</organism>
<dbReference type="RefSeq" id="WP_184160915.1">
    <property type="nucleotide sequence ID" value="NZ_JACHLN010000001.1"/>
</dbReference>
<gene>
    <name evidence="2" type="ORF">HNP52_000081</name>
</gene>
<proteinExistence type="predicted"/>
<protein>
    <submittedName>
        <fullName evidence="2">Acetolactate synthase regulatory subunit</fullName>
    </submittedName>
</protein>
<sequence length="106" mass="11161">MTNTDSRPARPGRSRTNPRPIKTPRGDLVLLEVAADDCPQVLLRVLGLVSRDGSIPVTIKASRIDAGIAIAIELDGASSVAGERIAARVAGTPTVREVRLAGRRIA</sequence>
<dbReference type="AlphaFoldDB" id="A0A7W7JY59"/>
<evidence type="ECO:0000313" key="2">
    <source>
        <dbReference type="EMBL" id="MBB4837030.1"/>
    </source>
</evidence>
<accession>A0A7W7JY59</accession>
<evidence type="ECO:0000313" key="3">
    <source>
        <dbReference type="Proteomes" id="UP000575241"/>
    </source>
</evidence>
<comment type="caution">
    <text evidence="2">The sequence shown here is derived from an EMBL/GenBank/DDBJ whole genome shotgun (WGS) entry which is preliminary data.</text>
</comment>
<keyword evidence="3" id="KW-1185">Reference proteome</keyword>